<dbReference type="Pfam" id="PF02900">
    <property type="entry name" value="LigB"/>
    <property type="match status" value="1"/>
</dbReference>
<keyword evidence="5" id="KW-0560">Oxidoreductase</keyword>
<evidence type="ECO:0000313" key="8">
    <source>
        <dbReference type="Proteomes" id="UP000612055"/>
    </source>
</evidence>
<dbReference type="SUPFAM" id="SSF53213">
    <property type="entry name" value="LigB-like"/>
    <property type="match status" value="1"/>
</dbReference>
<dbReference type="GO" id="GO:0008198">
    <property type="term" value="F:ferrous iron binding"/>
    <property type="evidence" value="ECO:0007669"/>
    <property type="project" value="InterPro"/>
</dbReference>
<organism evidence="7 8">
    <name type="scientific">Edaphochlamys debaryana</name>
    <dbReference type="NCBI Taxonomy" id="47281"/>
    <lineage>
        <taxon>Eukaryota</taxon>
        <taxon>Viridiplantae</taxon>
        <taxon>Chlorophyta</taxon>
        <taxon>core chlorophytes</taxon>
        <taxon>Chlorophyceae</taxon>
        <taxon>CS clade</taxon>
        <taxon>Chlamydomonadales</taxon>
        <taxon>Chlamydomonadales incertae sedis</taxon>
        <taxon>Edaphochlamys</taxon>
    </lineage>
</organism>
<keyword evidence="3" id="KW-0479">Metal-binding</keyword>
<accession>A0A836BW00</accession>
<name>A0A836BW00_9CHLO</name>
<dbReference type="CDD" id="cd07363">
    <property type="entry name" value="45_DOPA_Dioxygenase"/>
    <property type="match status" value="1"/>
</dbReference>
<reference evidence="7" key="1">
    <citation type="journal article" date="2020" name="bioRxiv">
        <title>Comparative genomics of Chlamydomonas.</title>
        <authorList>
            <person name="Craig R.J."/>
            <person name="Hasan A.R."/>
            <person name="Ness R.W."/>
            <person name="Keightley P.D."/>
        </authorList>
    </citation>
    <scope>NUCLEOTIDE SEQUENCE</scope>
    <source>
        <strain evidence="7">CCAP 11/70</strain>
    </source>
</reference>
<dbReference type="InterPro" id="IPR004183">
    <property type="entry name" value="Xdiol_dOase_suB"/>
</dbReference>
<dbReference type="PANTHER" id="PTHR30096">
    <property type="entry name" value="4,5-DOPA DIOXYGENASE EXTRADIOL-LIKE PROTEIN"/>
    <property type="match status" value="1"/>
</dbReference>
<keyword evidence="8" id="KW-1185">Reference proteome</keyword>
<dbReference type="Proteomes" id="UP000612055">
    <property type="component" value="Unassembled WGS sequence"/>
</dbReference>
<dbReference type="AlphaFoldDB" id="A0A836BW00"/>
<dbReference type="GO" id="GO:0016702">
    <property type="term" value="F:oxidoreductase activity, acting on single donors with incorporation of molecular oxygen, incorporation of two atoms of oxygen"/>
    <property type="evidence" value="ECO:0007669"/>
    <property type="project" value="UniProtKB-ARBA"/>
</dbReference>
<dbReference type="EMBL" id="JAEHOE010000061">
    <property type="protein sequence ID" value="KAG2490527.1"/>
    <property type="molecule type" value="Genomic_DNA"/>
</dbReference>
<evidence type="ECO:0000259" key="6">
    <source>
        <dbReference type="Pfam" id="PF02900"/>
    </source>
</evidence>
<dbReference type="PANTHER" id="PTHR30096:SF0">
    <property type="entry name" value="4,5-DOPA DIOXYGENASE EXTRADIOL-LIKE PROTEIN"/>
    <property type="match status" value="1"/>
</dbReference>
<dbReference type="InterPro" id="IPR014436">
    <property type="entry name" value="Extradiol_dOase_DODA"/>
</dbReference>
<keyword evidence="4" id="KW-0862">Zinc</keyword>
<dbReference type="Gene3D" id="3.40.830.10">
    <property type="entry name" value="LigB-like"/>
    <property type="match status" value="1"/>
</dbReference>
<gene>
    <name evidence="7" type="ORF">HYH03_011147</name>
</gene>
<proteinExistence type="inferred from homology"/>
<protein>
    <recommendedName>
        <fullName evidence="6">Extradiol ring-cleavage dioxygenase class III enzyme subunit B domain-containing protein</fullName>
    </recommendedName>
</protein>
<evidence type="ECO:0000256" key="4">
    <source>
        <dbReference type="ARBA" id="ARBA00022833"/>
    </source>
</evidence>
<dbReference type="PIRSF" id="PIRSF006157">
    <property type="entry name" value="Doxgns_DODA"/>
    <property type="match status" value="1"/>
</dbReference>
<evidence type="ECO:0000256" key="3">
    <source>
        <dbReference type="ARBA" id="ARBA00022723"/>
    </source>
</evidence>
<sequence length="234" mass="24631">MKLPAPKAIISVTAHWEEPQVTVSTAPKPGMLYDYYGFPDEAYQVVYPAPGDPALAQRVLQLLAAAGIPAAADAARGFDHGTFVPLLLTYPEAKIPVVQMSLVKGLDPRLHSAIGTALAPLRDEGVLILGSGLSFHNMGVFMRGMGGGTGVQKFKPSEAFDAWLGEAATQRRGAARNEALAAWAKAPGGRESHPREEHLLPLMVVAGAAGEDAGATDFNDWLMGARVSGFVFGA</sequence>
<evidence type="ECO:0000313" key="7">
    <source>
        <dbReference type="EMBL" id="KAG2490527.1"/>
    </source>
</evidence>
<evidence type="ECO:0000256" key="1">
    <source>
        <dbReference type="ARBA" id="ARBA00001947"/>
    </source>
</evidence>
<evidence type="ECO:0000256" key="2">
    <source>
        <dbReference type="ARBA" id="ARBA00007581"/>
    </source>
</evidence>
<evidence type="ECO:0000256" key="5">
    <source>
        <dbReference type="ARBA" id="ARBA00023002"/>
    </source>
</evidence>
<dbReference type="GO" id="GO:0008270">
    <property type="term" value="F:zinc ion binding"/>
    <property type="evidence" value="ECO:0007669"/>
    <property type="project" value="InterPro"/>
</dbReference>
<comment type="cofactor">
    <cofactor evidence="1">
        <name>Zn(2+)</name>
        <dbReference type="ChEBI" id="CHEBI:29105"/>
    </cofactor>
</comment>
<comment type="similarity">
    <text evidence="2">Belongs to the DODA-type extradiol aromatic ring-opening dioxygenase family.</text>
</comment>
<dbReference type="OrthoDB" id="7396853at2759"/>
<feature type="domain" description="Extradiol ring-cleavage dioxygenase class III enzyme subunit B" evidence="6">
    <location>
        <begin position="5"/>
        <end position="215"/>
    </location>
</feature>
<comment type="caution">
    <text evidence="7">The sequence shown here is derived from an EMBL/GenBank/DDBJ whole genome shotgun (WGS) entry which is preliminary data.</text>
</comment>